<evidence type="ECO:0000313" key="2">
    <source>
        <dbReference type="EMBL" id="KAJ3563624.1"/>
    </source>
</evidence>
<comment type="caution">
    <text evidence="2">The sequence shown here is derived from an EMBL/GenBank/DDBJ whole genome shotgun (WGS) entry which is preliminary data.</text>
</comment>
<gene>
    <name evidence="2" type="ORF">NPX13_g8133</name>
</gene>
<accession>A0A9W8TKG2</accession>
<dbReference type="VEuPathDB" id="FungiDB:F4678DRAFT_471400"/>
<dbReference type="AlphaFoldDB" id="A0A9W8TKG2"/>
<sequence>MSVALPTTIQPQEWPATIWALVLTSALALLIRVFRRPSLPPNAPKWYKKDDWPILGAISFYYGRRADFMKEALRDSKTGNFSFYVGKKQLIGVSGPEGRKIFFESKDLNFPQASPALQSS</sequence>
<name>A0A9W8TKG2_9PEZI</name>
<evidence type="ECO:0000256" key="1">
    <source>
        <dbReference type="SAM" id="Phobius"/>
    </source>
</evidence>
<evidence type="ECO:0008006" key="4">
    <source>
        <dbReference type="Google" id="ProtNLM"/>
    </source>
</evidence>
<keyword evidence="1" id="KW-1133">Transmembrane helix</keyword>
<reference evidence="2" key="1">
    <citation type="submission" date="2022-07" db="EMBL/GenBank/DDBJ databases">
        <title>Genome Sequence of Xylaria arbuscula.</title>
        <authorList>
            <person name="Buettner E."/>
        </authorList>
    </citation>
    <scope>NUCLEOTIDE SEQUENCE</scope>
    <source>
        <strain evidence="2">VT107</strain>
    </source>
</reference>
<dbReference type="Proteomes" id="UP001148614">
    <property type="component" value="Unassembled WGS sequence"/>
</dbReference>
<keyword evidence="3" id="KW-1185">Reference proteome</keyword>
<proteinExistence type="predicted"/>
<feature type="transmembrane region" description="Helical" evidence="1">
    <location>
        <begin position="16"/>
        <end position="34"/>
    </location>
</feature>
<keyword evidence="1" id="KW-0472">Membrane</keyword>
<dbReference type="EMBL" id="JANPWZ010001731">
    <property type="protein sequence ID" value="KAJ3563624.1"/>
    <property type="molecule type" value="Genomic_DNA"/>
</dbReference>
<organism evidence="2 3">
    <name type="scientific">Xylaria arbuscula</name>
    <dbReference type="NCBI Taxonomy" id="114810"/>
    <lineage>
        <taxon>Eukaryota</taxon>
        <taxon>Fungi</taxon>
        <taxon>Dikarya</taxon>
        <taxon>Ascomycota</taxon>
        <taxon>Pezizomycotina</taxon>
        <taxon>Sordariomycetes</taxon>
        <taxon>Xylariomycetidae</taxon>
        <taxon>Xylariales</taxon>
        <taxon>Xylariaceae</taxon>
        <taxon>Xylaria</taxon>
    </lineage>
</organism>
<keyword evidence="1" id="KW-0812">Transmembrane</keyword>
<protein>
    <recommendedName>
        <fullName evidence="4">Cytochrome P450</fullName>
    </recommendedName>
</protein>
<evidence type="ECO:0000313" key="3">
    <source>
        <dbReference type="Proteomes" id="UP001148614"/>
    </source>
</evidence>